<dbReference type="Gene3D" id="3.40.50.720">
    <property type="entry name" value="NAD(P)-binding Rossmann-like Domain"/>
    <property type="match status" value="1"/>
</dbReference>
<dbReference type="InterPro" id="IPR016040">
    <property type="entry name" value="NAD(P)-bd_dom"/>
</dbReference>
<feature type="domain" description="NAD(P)-binding" evidence="1">
    <location>
        <begin position="11"/>
        <end position="215"/>
    </location>
</feature>
<name>A0A166F0Z4_9AGAM</name>
<sequence length="248" mass="27083">MTSPQNVVIIGGHGHIALRLARLLSPTHSVTSLIRDPSHAADIKETGAHPLLLSLEHNTSHDFTQLFQQKDVDVVVFSAGAGGKGGEERTKRVDYEGAVKIFDAIEAVHGDKKPRLILVSAIDIRHPDLVPPHYNEADKEVSDWLRDKIAAYMQWKYEADKDLVERTAFSWTILRPGTLTHEAGRGTACIGRTHITENISRDDVATVLALLVDRPDAAGLALDLVGGDDPIEQTLDAAIKLGETDWLG</sequence>
<accession>A0A166F0Z4</accession>
<reference evidence="2 3" key="1">
    <citation type="journal article" date="2016" name="Mol. Biol. Evol.">
        <title>Comparative Genomics of Early-Diverging Mushroom-Forming Fungi Provides Insights into the Origins of Lignocellulose Decay Capabilities.</title>
        <authorList>
            <person name="Nagy L.G."/>
            <person name="Riley R."/>
            <person name="Tritt A."/>
            <person name="Adam C."/>
            <person name="Daum C."/>
            <person name="Floudas D."/>
            <person name="Sun H."/>
            <person name="Yadav J.S."/>
            <person name="Pangilinan J."/>
            <person name="Larsson K.H."/>
            <person name="Matsuura K."/>
            <person name="Barry K."/>
            <person name="Labutti K."/>
            <person name="Kuo R."/>
            <person name="Ohm R.A."/>
            <person name="Bhattacharya S.S."/>
            <person name="Shirouzu T."/>
            <person name="Yoshinaga Y."/>
            <person name="Martin F.M."/>
            <person name="Grigoriev I.V."/>
            <person name="Hibbett D.S."/>
        </authorList>
    </citation>
    <scope>NUCLEOTIDE SEQUENCE [LARGE SCALE GENOMIC DNA]</scope>
    <source>
        <strain evidence="2 3">HHB10207 ss-3</strain>
    </source>
</reference>
<dbReference type="SUPFAM" id="SSF51735">
    <property type="entry name" value="NAD(P)-binding Rossmann-fold domains"/>
    <property type="match status" value="1"/>
</dbReference>
<dbReference type="PANTHER" id="PTHR15020">
    <property type="entry name" value="FLAVIN REDUCTASE-RELATED"/>
    <property type="match status" value="1"/>
</dbReference>
<protein>
    <submittedName>
        <fullName evidence="2">NAD(P)-binding protein</fullName>
    </submittedName>
</protein>
<evidence type="ECO:0000259" key="1">
    <source>
        <dbReference type="Pfam" id="PF13460"/>
    </source>
</evidence>
<dbReference type="AlphaFoldDB" id="A0A166F0Z4"/>
<dbReference type="InterPro" id="IPR036291">
    <property type="entry name" value="NAD(P)-bd_dom_sf"/>
</dbReference>
<proteinExistence type="predicted"/>
<dbReference type="STRING" id="1314776.A0A166F0Z4"/>
<dbReference type="Proteomes" id="UP000076798">
    <property type="component" value="Unassembled WGS sequence"/>
</dbReference>
<evidence type="ECO:0000313" key="3">
    <source>
        <dbReference type="Proteomes" id="UP000076798"/>
    </source>
</evidence>
<dbReference type="OrthoDB" id="10254604at2759"/>
<gene>
    <name evidence="2" type="ORF">SISSUDRAFT_1118487</name>
</gene>
<keyword evidence="3" id="KW-1185">Reference proteome</keyword>
<dbReference type="EMBL" id="KV428036">
    <property type="protein sequence ID" value="KZT40161.1"/>
    <property type="molecule type" value="Genomic_DNA"/>
</dbReference>
<dbReference type="PANTHER" id="PTHR15020:SF50">
    <property type="entry name" value="UPF0659 PROTEIN YMR090W"/>
    <property type="match status" value="1"/>
</dbReference>
<dbReference type="Pfam" id="PF13460">
    <property type="entry name" value="NAD_binding_10"/>
    <property type="match status" value="1"/>
</dbReference>
<evidence type="ECO:0000313" key="2">
    <source>
        <dbReference type="EMBL" id="KZT40161.1"/>
    </source>
</evidence>
<organism evidence="2 3">
    <name type="scientific">Sistotremastrum suecicum HHB10207 ss-3</name>
    <dbReference type="NCBI Taxonomy" id="1314776"/>
    <lineage>
        <taxon>Eukaryota</taxon>
        <taxon>Fungi</taxon>
        <taxon>Dikarya</taxon>
        <taxon>Basidiomycota</taxon>
        <taxon>Agaricomycotina</taxon>
        <taxon>Agaricomycetes</taxon>
        <taxon>Sistotremastrales</taxon>
        <taxon>Sistotremastraceae</taxon>
        <taxon>Sistotremastrum</taxon>
    </lineage>
</organism>